<feature type="chain" id="PRO_5046768735" description="Secreted protein" evidence="1">
    <location>
        <begin position="28"/>
        <end position="109"/>
    </location>
</feature>
<evidence type="ECO:0000313" key="2">
    <source>
        <dbReference type="EMBL" id="GAA4020156.1"/>
    </source>
</evidence>
<protein>
    <recommendedName>
        <fullName evidence="4">Secreted protein</fullName>
    </recommendedName>
</protein>
<reference evidence="3" key="1">
    <citation type="journal article" date="2019" name="Int. J. Syst. Evol. Microbiol.">
        <title>The Global Catalogue of Microorganisms (GCM) 10K type strain sequencing project: providing services to taxonomists for standard genome sequencing and annotation.</title>
        <authorList>
            <consortium name="The Broad Institute Genomics Platform"/>
            <consortium name="The Broad Institute Genome Sequencing Center for Infectious Disease"/>
            <person name="Wu L."/>
            <person name="Ma J."/>
        </authorList>
    </citation>
    <scope>NUCLEOTIDE SEQUENCE [LARGE SCALE GENOMIC DNA]</scope>
    <source>
        <strain evidence="3">JCM 17342</strain>
    </source>
</reference>
<proteinExistence type="predicted"/>
<keyword evidence="3" id="KW-1185">Reference proteome</keyword>
<name>A0ABP7T398_9PSEU</name>
<organism evidence="2 3">
    <name type="scientific">Allokutzneria multivorans</name>
    <dbReference type="NCBI Taxonomy" id="1142134"/>
    <lineage>
        <taxon>Bacteria</taxon>
        <taxon>Bacillati</taxon>
        <taxon>Actinomycetota</taxon>
        <taxon>Actinomycetes</taxon>
        <taxon>Pseudonocardiales</taxon>
        <taxon>Pseudonocardiaceae</taxon>
        <taxon>Allokutzneria</taxon>
    </lineage>
</organism>
<dbReference type="RefSeq" id="WP_344879243.1">
    <property type="nucleotide sequence ID" value="NZ_BAABAL010000018.1"/>
</dbReference>
<evidence type="ECO:0000313" key="3">
    <source>
        <dbReference type="Proteomes" id="UP001501747"/>
    </source>
</evidence>
<accession>A0ABP7T398</accession>
<dbReference type="PROSITE" id="PS51257">
    <property type="entry name" value="PROKAR_LIPOPROTEIN"/>
    <property type="match status" value="1"/>
</dbReference>
<evidence type="ECO:0008006" key="4">
    <source>
        <dbReference type="Google" id="ProtNLM"/>
    </source>
</evidence>
<dbReference type="EMBL" id="BAABAL010000018">
    <property type="protein sequence ID" value="GAA4020156.1"/>
    <property type="molecule type" value="Genomic_DNA"/>
</dbReference>
<feature type="signal peptide" evidence="1">
    <location>
        <begin position="1"/>
        <end position="27"/>
    </location>
</feature>
<evidence type="ECO:0000256" key="1">
    <source>
        <dbReference type="SAM" id="SignalP"/>
    </source>
</evidence>
<dbReference type="Proteomes" id="UP001501747">
    <property type="component" value="Unassembled WGS sequence"/>
</dbReference>
<keyword evidence="1" id="KW-0732">Signal</keyword>
<sequence length="109" mass="11019">MRKISAFAAATVIAAGLFTVGTGVASAAGSCTGVANAVAGVQVETVRGLDWVCRGKGGQFSKGSTAATVTACWGKSGYKVQLYNGSTKIACPARGKEVKNWTGFKVVKA</sequence>
<gene>
    <name evidence="2" type="ORF">GCM10022247_50080</name>
</gene>
<comment type="caution">
    <text evidence="2">The sequence shown here is derived from an EMBL/GenBank/DDBJ whole genome shotgun (WGS) entry which is preliminary data.</text>
</comment>